<protein>
    <submittedName>
        <fullName evidence="1">Uncharacterized protein</fullName>
    </submittedName>
</protein>
<reference evidence="1" key="1">
    <citation type="submission" date="2018-05" db="EMBL/GenBank/DDBJ databases">
        <authorList>
            <person name="Lanie J.A."/>
            <person name="Ng W.-L."/>
            <person name="Kazmierczak K.M."/>
            <person name="Andrzejewski T.M."/>
            <person name="Davidsen T.M."/>
            <person name="Wayne K.J."/>
            <person name="Tettelin H."/>
            <person name="Glass J.I."/>
            <person name="Rusch D."/>
            <person name="Podicherti R."/>
            <person name="Tsui H.-C.T."/>
            <person name="Winkler M.E."/>
        </authorList>
    </citation>
    <scope>NUCLEOTIDE SEQUENCE</scope>
</reference>
<feature type="non-terminal residue" evidence="1">
    <location>
        <position position="1"/>
    </location>
</feature>
<dbReference type="EMBL" id="UINC01173392">
    <property type="protein sequence ID" value="SVD78961.1"/>
    <property type="molecule type" value="Genomic_DNA"/>
</dbReference>
<accession>A0A382Y807</accession>
<proteinExistence type="predicted"/>
<evidence type="ECO:0000313" key="1">
    <source>
        <dbReference type="EMBL" id="SVD78961.1"/>
    </source>
</evidence>
<organism evidence="1">
    <name type="scientific">marine metagenome</name>
    <dbReference type="NCBI Taxonomy" id="408172"/>
    <lineage>
        <taxon>unclassified sequences</taxon>
        <taxon>metagenomes</taxon>
        <taxon>ecological metagenomes</taxon>
    </lineage>
</organism>
<sequence length="47" mass="5576">PEQDDNRDEERKTRKCLVCKAEFVSEWAGERICHKCKSSSNWRSGLY</sequence>
<dbReference type="AlphaFoldDB" id="A0A382Y807"/>
<gene>
    <name evidence="1" type="ORF">METZ01_LOCUS431815</name>
</gene>
<name>A0A382Y807_9ZZZZ</name>